<dbReference type="PANTHER" id="PTHR43302">
    <property type="entry name" value="TRANSPORTER ARSB-RELATED"/>
    <property type="match status" value="1"/>
</dbReference>
<dbReference type="RefSeq" id="WP_353648866.1">
    <property type="nucleotide sequence ID" value="NZ_CP159218.1"/>
</dbReference>
<feature type="transmembrane region" description="Helical" evidence="10">
    <location>
        <begin position="57"/>
        <end position="78"/>
    </location>
</feature>
<feature type="transmembrane region" description="Helical" evidence="10">
    <location>
        <begin position="24"/>
        <end position="45"/>
    </location>
</feature>
<keyword evidence="5" id="KW-1003">Cell membrane</keyword>
<dbReference type="Pfam" id="PF03600">
    <property type="entry name" value="CitMHS"/>
    <property type="match status" value="1"/>
</dbReference>
<dbReference type="InterPro" id="IPR004680">
    <property type="entry name" value="Cit_transptr-like_dom"/>
</dbReference>
<dbReference type="GO" id="GO:0046685">
    <property type="term" value="P:response to arsenic-containing substance"/>
    <property type="evidence" value="ECO:0007669"/>
    <property type="project" value="UniProtKB-KW"/>
</dbReference>
<feature type="transmembrane region" description="Helical" evidence="10">
    <location>
        <begin position="310"/>
        <end position="331"/>
    </location>
</feature>
<accession>A0AAU8DNA8</accession>
<feature type="transmembrane region" description="Helical" evidence="10">
    <location>
        <begin position="132"/>
        <end position="153"/>
    </location>
</feature>
<evidence type="ECO:0000256" key="2">
    <source>
        <dbReference type="ARBA" id="ARBA00006433"/>
    </source>
</evidence>
<evidence type="ECO:0000256" key="4">
    <source>
        <dbReference type="ARBA" id="ARBA00022448"/>
    </source>
</evidence>
<feature type="transmembrane region" description="Helical" evidence="10">
    <location>
        <begin position="343"/>
        <end position="365"/>
    </location>
</feature>
<evidence type="ECO:0000256" key="1">
    <source>
        <dbReference type="ARBA" id="ARBA00004651"/>
    </source>
</evidence>
<dbReference type="EMBL" id="CP159218">
    <property type="protein sequence ID" value="XCG63251.1"/>
    <property type="molecule type" value="Genomic_DNA"/>
</dbReference>
<proteinExistence type="inferred from homology"/>
<keyword evidence="4" id="KW-0813">Transport</keyword>
<organism evidence="12">
    <name type="scientific">Nakamurella sp. A5-74</name>
    <dbReference type="NCBI Taxonomy" id="3158264"/>
    <lineage>
        <taxon>Bacteria</taxon>
        <taxon>Bacillati</taxon>
        <taxon>Actinomycetota</taxon>
        <taxon>Actinomycetes</taxon>
        <taxon>Nakamurellales</taxon>
        <taxon>Nakamurellaceae</taxon>
        <taxon>Nakamurella</taxon>
    </lineage>
</organism>
<feature type="transmembrane region" description="Helical" evidence="10">
    <location>
        <begin position="271"/>
        <end position="290"/>
    </location>
</feature>
<protein>
    <submittedName>
        <fullName evidence="12">SLC13 family permease</fullName>
    </submittedName>
</protein>
<dbReference type="AlphaFoldDB" id="A0AAU8DNA8"/>
<dbReference type="PRINTS" id="PR00758">
    <property type="entry name" value="ARSENICPUMP"/>
</dbReference>
<keyword evidence="6 10" id="KW-0812">Transmembrane</keyword>
<dbReference type="PANTHER" id="PTHR43302:SF5">
    <property type="entry name" value="TRANSPORTER ARSB-RELATED"/>
    <property type="match status" value="1"/>
</dbReference>
<dbReference type="GO" id="GO:0005886">
    <property type="term" value="C:plasma membrane"/>
    <property type="evidence" value="ECO:0007669"/>
    <property type="project" value="UniProtKB-SubCell"/>
</dbReference>
<evidence type="ECO:0000256" key="8">
    <source>
        <dbReference type="ARBA" id="ARBA00022989"/>
    </source>
</evidence>
<feature type="transmembrane region" description="Helical" evidence="10">
    <location>
        <begin position="385"/>
        <end position="403"/>
    </location>
</feature>
<comment type="subcellular location">
    <subcellularLocation>
        <location evidence="1">Cell membrane</location>
        <topology evidence="1">Multi-pass membrane protein</topology>
    </subcellularLocation>
</comment>
<gene>
    <name evidence="12" type="ORF">ABLG96_18930</name>
</gene>
<evidence type="ECO:0000256" key="10">
    <source>
        <dbReference type="SAM" id="Phobius"/>
    </source>
</evidence>
<feature type="domain" description="Citrate transporter-like" evidence="11">
    <location>
        <begin position="32"/>
        <end position="345"/>
    </location>
</feature>
<sequence>MPAGWRLLRVPTRGPAMRAALARVPWWTVPGVLAVLVVVAGWLPLPELRTLAGTTVPVLGFVLAVTVLAGMCATAGLFEAAGALAVRLARGSRLALWSTTVVLATVCTVVLSLDTTAVLLTPVVIAAGRRAGVAVAPLALTVVALANTASLLLPVSNLTNLLAENDFRAAGLSYLAVMWAPALAVLLVTVLVLALLHRRSLAGRFEAAAQADVADRFLLRWCTAVMVLVALGFLAQLPAWAVATGGVLLLGIGLLVRWTPVPLGEFVPWRMLIAVAGLFVLVQAAQTHGLHTLLAGFAGSGDSGGALARFAAAGAVTGNVIDNLPAFLALAPLADSADRLATLLVSVNAGPIILPWGSLATLLWWQQVRRHGGEVDRWWTVIRQGLVLAPLVVAAGVGATLLAR</sequence>
<evidence type="ECO:0000256" key="7">
    <source>
        <dbReference type="ARBA" id="ARBA00022849"/>
    </source>
</evidence>
<evidence type="ECO:0000259" key="11">
    <source>
        <dbReference type="Pfam" id="PF03600"/>
    </source>
</evidence>
<keyword evidence="8 10" id="KW-1133">Transmembrane helix</keyword>
<evidence type="ECO:0000256" key="5">
    <source>
        <dbReference type="ARBA" id="ARBA00022475"/>
    </source>
</evidence>
<feature type="transmembrane region" description="Helical" evidence="10">
    <location>
        <begin position="173"/>
        <end position="196"/>
    </location>
</feature>
<keyword evidence="9 10" id="KW-0472">Membrane</keyword>
<comment type="similarity">
    <text evidence="3">Belongs to the CitM (TC 2.A.11) transporter family.</text>
</comment>
<feature type="transmembrane region" description="Helical" evidence="10">
    <location>
        <begin position="217"/>
        <end position="234"/>
    </location>
</feature>
<feature type="transmembrane region" description="Helical" evidence="10">
    <location>
        <begin position="94"/>
        <end position="120"/>
    </location>
</feature>
<dbReference type="InterPro" id="IPR022444">
    <property type="entry name" value="Cofactor-bd_rpt"/>
</dbReference>
<name>A0AAU8DNA8_9ACTN</name>
<dbReference type="InterPro" id="IPR000802">
    <property type="entry name" value="Arsenical_pump_ArsB"/>
</dbReference>
<evidence type="ECO:0000256" key="9">
    <source>
        <dbReference type="ARBA" id="ARBA00023136"/>
    </source>
</evidence>
<comment type="similarity">
    <text evidence="2">Belongs to the ArsB family.</text>
</comment>
<evidence type="ECO:0000256" key="6">
    <source>
        <dbReference type="ARBA" id="ARBA00022692"/>
    </source>
</evidence>
<keyword evidence="7" id="KW-0059">Arsenical resistance</keyword>
<dbReference type="NCBIfam" id="TIGR03807">
    <property type="entry name" value="RR_fam_repeat"/>
    <property type="match status" value="1"/>
</dbReference>
<dbReference type="GO" id="GO:0015105">
    <property type="term" value="F:arsenite transmembrane transporter activity"/>
    <property type="evidence" value="ECO:0007669"/>
    <property type="project" value="InterPro"/>
</dbReference>
<evidence type="ECO:0000256" key="3">
    <source>
        <dbReference type="ARBA" id="ARBA00009843"/>
    </source>
</evidence>
<reference evidence="12" key="1">
    <citation type="submission" date="2024-05" db="EMBL/GenBank/DDBJ databases">
        <authorList>
            <person name="Cai S.Y."/>
            <person name="Jin L.M."/>
            <person name="Li H.R."/>
        </authorList>
    </citation>
    <scope>NUCLEOTIDE SEQUENCE</scope>
    <source>
        <strain evidence="12">A5-74</strain>
    </source>
</reference>
<feature type="transmembrane region" description="Helical" evidence="10">
    <location>
        <begin position="240"/>
        <end position="259"/>
    </location>
</feature>
<evidence type="ECO:0000313" key="12">
    <source>
        <dbReference type="EMBL" id="XCG63251.1"/>
    </source>
</evidence>